<comment type="caution">
    <text evidence="2">The sequence shown here is derived from an EMBL/GenBank/DDBJ whole genome shotgun (WGS) entry which is preliminary data.</text>
</comment>
<organism evidence="2 3">
    <name type="scientific">Leeuwenhoekiella aequorea</name>
    <dbReference type="NCBI Taxonomy" id="283736"/>
    <lineage>
        <taxon>Bacteria</taxon>
        <taxon>Pseudomonadati</taxon>
        <taxon>Bacteroidota</taxon>
        <taxon>Flavobacteriia</taxon>
        <taxon>Flavobacteriales</taxon>
        <taxon>Flavobacteriaceae</taxon>
        <taxon>Leeuwenhoekiella</taxon>
    </lineage>
</organism>
<dbReference type="Proteomes" id="UP000289238">
    <property type="component" value="Unassembled WGS sequence"/>
</dbReference>
<dbReference type="InterPro" id="IPR011059">
    <property type="entry name" value="Metal-dep_hydrolase_composite"/>
</dbReference>
<protein>
    <submittedName>
        <fullName evidence="2">Amidohydrolase family protein</fullName>
    </submittedName>
</protein>
<dbReference type="RefSeq" id="WP_128757240.1">
    <property type="nucleotide sequence ID" value="NZ_QOVM01000002.1"/>
</dbReference>
<dbReference type="AlphaFoldDB" id="A0A4Q0PAQ7"/>
<dbReference type="PANTHER" id="PTHR43135:SF3">
    <property type="entry name" value="ALPHA-D-RIBOSE 1-METHYLPHOSPHONATE 5-TRIPHOSPHATE DIPHOSPHATASE"/>
    <property type="match status" value="1"/>
</dbReference>
<dbReference type="PANTHER" id="PTHR43135">
    <property type="entry name" value="ALPHA-D-RIBOSE 1-METHYLPHOSPHONATE 5-TRIPHOSPHATE DIPHOSPHATASE"/>
    <property type="match status" value="1"/>
</dbReference>
<keyword evidence="2" id="KW-0378">Hydrolase</keyword>
<dbReference type="OrthoDB" id="9815657at2"/>
<dbReference type="PROSITE" id="PS51257">
    <property type="entry name" value="PROKAR_LIPOPROTEIN"/>
    <property type="match status" value="1"/>
</dbReference>
<dbReference type="EMBL" id="QOVM01000002">
    <property type="protein sequence ID" value="RXG23735.1"/>
    <property type="molecule type" value="Genomic_DNA"/>
</dbReference>
<dbReference type="SUPFAM" id="SSF51556">
    <property type="entry name" value="Metallo-dependent hydrolases"/>
    <property type="match status" value="1"/>
</dbReference>
<dbReference type="InterPro" id="IPR051781">
    <property type="entry name" value="Metallo-dep_Hydrolase"/>
</dbReference>
<proteinExistence type="predicted"/>
<name>A0A4Q0PAQ7_9FLAO</name>
<dbReference type="SUPFAM" id="SSF51338">
    <property type="entry name" value="Composite domain of metallo-dependent hydrolases"/>
    <property type="match status" value="1"/>
</dbReference>
<dbReference type="GO" id="GO:0016810">
    <property type="term" value="F:hydrolase activity, acting on carbon-nitrogen (but not peptide) bonds"/>
    <property type="evidence" value="ECO:0007669"/>
    <property type="project" value="InterPro"/>
</dbReference>
<sequence length="467" mass="51334">MFRILQLFITSLVLLSCTVKAPVFDLVIHNVNIINLEKGEILNEQSVFINADTIHSIVRTKDLLTSAAKTQIDGTGKYLMPGLWDNHVHFRGGDSLIEENKKFLNLYLANGITTVRDAGGDLTTSVMQWQEDMKNGVLNGPTIYTSGPKIDGPGATWAGSLEVSTSEDIERALDSLQSLDVDFVKIYDSKISAENYLQTIKKAEKRRIITSGHMPYSVTLEETTAGGIDAIEHLYYILKGCSLEEAAITEAVKTGKMGFWSSLDRVIKTYSETTATKTFSSLTERDVYVVPTLHIGKTLSYLDEHDRTGDTNLNYIGPGIKKTYKGRINSALGASPVFIRMRKKLDSTFVKLTGELNKNKVGLLAGSDCGAYNSYIYPGISLHNELEALVGAGLSPLEALRTSSQNGAKFLKKTVPTIQSGGRADLIIINTNPLQDVKSTQDIYEVIKAGRAFNRKKLDSLLEASIY</sequence>
<dbReference type="Gene3D" id="1.20.58.520">
    <property type="entry name" value="Amidohydrolase"/>
    <property type="match status" value="1"/>
</dbReference>
<dbReference type="InterPro" id="IPR032466">
    <property type="entry name" value="Metal_Hydrolase"/>
</dbReference>
<dbReference type="Gene3D" id="2.30.40.10">
    <property type="entry name" value="Urease, subunit C, domain 1"/>
    <property type="match status" value="1"/>
</dbReference>
<evidence type="ECO:0000313" key="2">
    <source>
        <dbReference type="EMBL" id="RXG23735.1"/>
    </source>
</evidence>
<gene>
    <name evidence="2" type="ORF">DSM00_1351</name>
</gene>
<reference evidence="2 3" key="1">
    <citation type="submission" date="2018-07" db="EMBL/GenBank/DDBJ databases">
        <title>Leeuwenhoekiella genomics.</title>
        <authorList>
            <person name="Tahon G."/>
            <person name="Willems A."/>
        </authorList>
    </citation>
    <scope>NUCLEOTIDE SEQUENCE [LARGE SCALE GENOMIC DNA]</scope>
    <source>
        <strain evidence="2 3">LMG 22550</strain>
    </source>
</reference>
<dbReference type="InterPro" id="IPR006680">
    <property type="entry name" value="Amidohydro-rel"/>
</dbReference>
<accession>A0A4Q0PAQ7</accession>
<dbReference type="Gene3D" id="3.40.50.10910">
    <property type="entry name" value="Amidohydrolase"/>
    <property type="match status" value="1"/>
</dbReference>
<feature type="domain" description="Amidohydrolase-related" evidence="1">
    <location>
        <begin position="78"/>
        <end position="451"/>
    </location>
</feature>
<evidence type="ECO:0000313" key="3">
    <source>
        <dbReference type="Proteomes" id="UP000289238"/>
    </source>
</evidence>
<keyword evidence="3" id="KW-1185">Reference proteome</keyword>
<evidence type="ECO:0000259" key="1">
    <source>
        <dbReference type="Pfam" id="PF01979"/>
    </source>
</evidence>
<dbReference type="Gene3D" id="3.30.110.90">
    <property type="entry name" value="Amidohydrolase"/>
    <property type="match status" value="1"/>
</dbReference>
<dbReference type="Pfam" id="PF01979">
    <property type="entry name" value="Amidohydro_1"/>
    <property type="match status" value="1"/>
</dbReference>